<organism evidence="1">
    <name type="scientific">hydrothermal vent metagenome</name>
    <dbReference type="NCBI Taxonomy" id="652676"/>
    <lineage>
        <taxon>unclassified sequences</taxon>
        <taxon>metagenomes</taxon>
        <taxon>ecological metagenomes</taxon>
    </lineage>
</organism>
<protein>
    <submittedName>
        <fullName evidence="1">Uncharacterized protein</fullName>
    </submittedName>
</protein>
<name>A0A3B0ZI56_9ZZZZ</name>
<reference evidence="1" key="1">
    <citation type="submission" date="2018-06" db="EMBL/GenBank/DDBJ databases">
        <authorList>
            <person name="Zhirakovskaya E."/>
        </authorList>
    </citation>
    <scope>NUCLEOTIDE SEQUENCE</scope>
</reference>
<accession>A0A3B0ZI56</accession>
<dbReference type="EMBL" id="UOFO01000109">
    <property type="protein sequence ID" value="VAW87007.1"/>
    <property type="molecule type" value="Genomic_DNA"/>
</dbReference>
<proteinExistence type="predicted"/>
<sequence>MKNLTRRKFLSQLFFSIFSLVGISSLVFSKNKVRIIEVQSVKGKNPLILNECVIVYKEWINKEEITPSYYIDSIMKKYQLDPRKISDAVKLDFQQNNFFEVNGLQLSKTEAAFLALMGSSSTT</sequence>
<evidence type="ECO:0000313" key="1">
    <source>
        <dbReference type="EMBL" id="VAW87007.1"/>
    </source>
</evidence>
<dbReference type="AlphaFoldDB" id="A0A3B0ZI56"/>
<gene>
    <name evidence="1" type="ORF">MNBD_GAMMA16-580</name>
</gene>